<dbReference type="Pfam" id="PF00083">
    <property type="entry name" value="Sugar_tr"/>
    <property type="match status" value="2"/>
</dbReference>
<keyword evidence="6" id="KW-0732">Signal</keyword>
<dbReference type="AlphaFoldDB" id="A0A6V8HJB8"/>
<accession>A0A6V8HJB8</accession>
<evidence type="ECO:0000256" key="3">
    <source>
        <dbReference type="ARBA" id="ARBA00022989"/>
    </source>
</evidence>
<name>A0A6V8HJB8_TALPI</name>
<feature type="transmembrane region" description="Helical" evidence="5">
    <location>
        <begin position="188"/>
        <end position="208"/>
    </location>
</feature>
<keyword evidence="4 5" id="KW-0472">Membrane</keyword>
<keyword evidence="3 5" id="KW-1133">Transmembrane helix</keyword>
<dbReference type="PANTHER" id="PTHR48022:SF4">
    <property type="entry name" value="MAJOR FACILITATOR SUPERFAMILY (MFS) PROFILE DOMAIN-CONTAINING PROTEIN-RELATED"/>
    <property type="match status" value="1"/>
</dbReference>
<protein>
    <submittedName>
        <fullName evidence="7">Uncharacterized protein</fullName>
    </submittedName>
</protein>
<keyword evidence="2 5" id="KW-0812">Transmembrane</keyword>
<reference evidence="8" key="1">
    <citation type="journal article" date="2015" name="Genome Announc.">
        <title>Draft genome sequence of Talaromyces cellulolyticus strain Y-94, a source of lignocellulosic biomass-degrading enzymes.</title>
        <authorList>
            <person name="Fujii T."/>
            <person name="Koike H."/>
            <person name="Sawayama S."/>
            <person name="Yano S."/>
            <person name="Inoue H."/>
        </authorList>
    </citation>
    <scope>NUCLEOTIDE SEQUENCE [LARGE SCALE GENOMIC DNA]</scope>
    <source>
        <strain evidence="8">Y-94</strain>
    </source>
</reference>
<evidence type="ECO:0000256" key="2">
    <source>
        <dbReference type="ARBA" id="ARBA00022692"/>
    </source>
</evidence>
<keyword evidence="8" id="KW-1185">Reference proteome</keyword>
<evidence type="ECO:0000256" key="4">
    <source>
        <dbReference type="ARBA" id="ARBA00023136"/>
    </source>
</evidence>
<proteinExistence type="predicted"/>
<evidence type="ECO:0000256" key="5">
    <source>
        <dbReference type="SAM" id="Phobius"/>
    </source>
</evidence>
<evidence type="ECO:0000256" key="1">
    <source>
        <dbReference type="ARBA" id="ARBA00004141"/>
    </source>
</evidence>
<evidence type="ECO:0000313" key="8">
    <source>
        <dbReference type="Proteomes" id="UP000053095"/>
    </source>
</evidence>
<dbReference type="GO" id="GO:0005351">
    <property type="term" value="F:carbohydrate:proton symporter activity"/>
    <property type="evidence" value="ECO:0007669"/>
    <property type="project" value="TreeGrafter"/>
</dbReference>
<dbReference type="Gene3D" id="1.20.1250.20">
    <property type="entry name" value="MFS general substrate transporter like domains"/>
    <property type="match status" value="2"/>
</dbReference>
<evidence type="ECO:0000313" key="7">
    <source>
        <dbReference type="EMBL" id="GAM41896.1"/>
    </source>
</evidence>
<dbReference type="InterPro" id="IPR005828">
    <property type="entry name" value="MFS_sugar_transport-like"/>
</dbReference>
<dbReference type="PANTHER" id="PTHR48022">
    <property type="entry name" value="PLASTIDIC GLUCOSE TRANSPORTER 4"/>
    <property type="match status" value="1"/>
</dbReference>
<evidence type="ECO:0000256" key="6">
    <source>
        <dbReference type="SAM" id="SignalP"/>
    </source>
</evidence>
<dbReference type="SUPFAM" id="SSF103473">
    <property type="entry name" value="MFS general substrate transporter"/>
    <property type="match status" value="1"/>
</dbReference>
<gene>
    <name evidence="7" type="ORF">TCE0_042f15376</name>
</gene>
<feature type="chain" id="PRO_5027542569" evidence="6">
    <location>
        <begin position="25"/>
        <end position="516"/>
    </location>
</feature>
<dbReference type="GO" id="GO:0016020">
    <property type="term" value="C:membrane"/>
    <property type="evidence" value="ECO:0007669"/>
    <property type="project" value="UniProtKB-SubCell"/>
</dbReference>
<dbReference type="InterPro" id="IPR050360">
    <property type="entry name" value="MFS_Sugar_Transporters"/>
</dbReference>
<comment type="caution">
    <text evidence="7">The sequence shown here is derived from an EMBL/GenBank/DDBJ whole genome shotgun (WGS) entry which is preliminary data.</text>
</comment>
<organism evidence="7 8">
    <name type="scientific">Talaromyces pinophilus</name>
    <name type="common">Penicillium pinophilum</name>
    <dbReference type="NCBI Taxonomy" id="128442"/>
    <lineage>
        <taxon>Eukaryota</taxon>
        <taxon>Fungi</taxon>
        <taxon>Dikarya</taxon>
        <taxon>Ascomycota</taxon>
        <taxon>Pezizomycotina</taxon>
        <taxon>Eurotiomycetes</taxon>
        <taxon>Eurotiomycetidae</taxon>
        <taxon>Eurotiales</taxon>
        <taxon>Trichocomaceae</taxon>
        <taxon>Talaromyces</taxon>
        <taxon>Talaromyces sect. Talaromyces</taxon>
    </lineage>
</organism>
<sequence>MTTLGGFRAIYLAALCCIGSSVFAYDTGIVGGVLTLPAFKTDFNYTKAQATNINSNCVTILQAGAFFGRNEEILQTLIWVRGGDTPEVRAEFDGILAGLQEEIRATERVTWKELFLFANRFLVYVVITMQLGVRLTGNASLAYYAPQIFDAIGAGHCSLLITGFFGVVKACAVACFCLFVVGRIGRKTALMGGVAAMGSFMLAIAVIVATRPLSSSNSHVGSASIAAIAMVYCESASYIRSRGLVSWLYLGEISDSHSHEVAALGEVYELLRSLQVGLRETTDHDEKAVSEHYPPLADPLARRLIHLDARLDVLVADLEDEHMEAFGDSAERNGWLVKDRVFPKRNLTPTKPQVRITGFEGICSIEITMPKCQHRVSLSTDLVDNAMGVTFLHAAGLSLDQIAQIDHEFIFERWKLDPLVRGGVPDLQTILTRLQQKNGQTAVVGMLTSPELVFVCKSVWWIFEKFEEPDKVSILIGPNTDYNNPKLDNSGFSAVEAAYRAMPCVGCPGRQANSPG</sequence>
<feature type="signal peptide" evidence="6">
    <location>
        <begin position="1"/>
        <end position="24"/>
    </location>
</feature>
<dbReference type="EMBL" id="DF933838">
    <property type="protein sequence ID" value="GAM41896.1"/>
    <property type="molecule type" value="Genomic_DNA"/>
</dbReference>
<feature type="transmembrane region" description="Helical" evidence="5">
    <location>
        <begin position="159"/>
        <end position="181"/>
    </location>
</feature>
<dbReference type="Proteomes" id="UP000053095">
    <property type="component" value="Unassembled WGS sequence"/>
</dbReference>
<dbReference type="InterPro" id="IPR036259">
    <property type="entry name" value="MFS_trans_sf"/>
</dbReference>
<comment type="subcellular location">
    <subcellularLocation>
        <location evidence="1">Membrane</location>
        <topology evidence="1">Multi-pass membrane protein</topology>
    </subcellularLocation>
</comment>